<proteinExistence type="predicted"/>
<gene>
    <name evidence="2" type="ORF">Cvel_9876</name>
</gene>
<dbReference type="VEuPathDB" id="CryptoDB:Cvel_9876"/>
<evidence type="ECO:0000256" key="1">
    <source>
        <dbReference type="SAM" id="MobiDB-lite"/>
    </source>
</evidence>
<reference evidence="2" key="1">
    <citation type="submission" date="2014-11" db="EMBL/GenBank/DDBJ databases">
        <authorList>
            <person name="Otto D Thomas"/>
            <person name="Naeem Raeece"/>
        </authorList>
    </citation>
    <scope>NUCLEOTIDE SEQUENCE</scope>
</reference>
<name>A0A0G4I0B3_9ALVE</name>
<sequence length="245" mass="25168">MAATRLGENPTGLRGSKQWTCTSSSYSEGQETRLPCEGDGDDFNADLRAGCKWSVGEGLISLELAAKVRGGPRQAGSTGRLDSAWLAGRREGLCLIEELDDRAAPAAVGAEAVIAAGSIDSSLLANHVAHCPAPDGAAAGPAGLVPKLLVDLSGSTAGAEGSVQAVAVVGEAPEGGGNPGVGSVSHVVFCFEKGGKTRAPGSLGGSVVTLRWAVQTQIFLRTQLRAIQHLDQVNRREQQLRCTTD</sequence>
<organism evidence="2">
    <name type="scientific">Chromera velia CCMP2878</name>
    <dbReference type="NCBI Taxonomy" id="1169474"/>
    <lineage>
        <taxon>Eukaryota</taxon>
        <taxon>Sar</taxon>
        <taxon>Alveolata</taxon>
        <taxon>Colpodellida</taxon>
        <taxon>Chromeraceae</taxon>
        <taxon>Chromera</taxon>
    </lineage>
</organism>
<evidence type="ECO:0000313" key="2">
    <source>
        <dbReference type="EMBL" id="CEM50245.1"/>
    </source>
</evidence>
<feature type="region of interest" description="Disordered" evidence="1">
    <location>
        <begin position="1"/>
        <end position="34"/>
    </location>
</feature>
<feature type="compositionally biased region" description="Polar residues" evidence="1">
    <location>
        <begin position="17"/>
        <end position="29"/>
    </location>
</feature>
<dbReference type="AlphaFoldDB" id="A0A0G4I0B3"/>
<dbReference type="EMBL" id="CDMZ01004601">
    <property type="protein sequence ID" value="CEM50245.1"/>
    <property type="molecule type" value="Genomic_DNA"/>
</dbReference>
<accession>A0A0G4I0B3</accession>
<protein>
    <submittedName>
        <fullName evidence="2">Uncharacterized protein</fullName>
    </submittedName>
</protein>